<evidence type="ECO:0000313" key="2">
    <source>
        <dbReference type="EMBL" id="MBP2404191.1"/>
    </source>
</evidence>
<feature type="region of interest" description="Disordered" evidence="1">
    <location>
        <begin position="119"/>
        <end position="142"/>
    </location>
</feature>
<organism evidence="2 3">
    <name type="scientific">Streptomyces syringium</name>
    <dbReference type="NCBI Taxonomy" id="76729"/>
    <lineage>
        <taxon>Bacteria</taxon>
        <taxon>Bacillati</taxon>
        <taxon>Actinomycetota</taxon>
        <taxon>Actinomycetes</taxon>
        <taxon>Kitasatosporales</taxon>
        <taxon>Streptomycetaceae</taxon>
        <taxon>Streptomyces</taxon>
    </lineage>
</organism>
<dbReference type="InterPro" id="IPR046036">
    <property type="entry name" value="DUF5994"/>
</dbReference>
<gene>
    <name evidence="2" type="ORF">JO379_003660</name>
</gene>
<proteinExistence type="predicted"/>
<feature type="compositionally biased region" description="Basic and acidic residues" evidence="1">
    <location>
        <begin position="122"/>
        <end position="133"/>
    </location>
</feature>
<dbReference type="Pfam" id="PF19457">
    <property type="entry name" value="DUF5994"/>
    <property type="match status" value="1"/>
</dbReference>
<keyword evidence="3" id="KW-1185">Reference proteome</keyword>
<reference evidence="2 3" key="1">
    <citation type="submission" date="2021-03" db="EMBL/GenBank/DDBJ databases">
        <title>Sequencing the genomes of 1000 actinobacteria strains.</title>
        <authorList>
            <person name="Klenk H.-P."/>
        </authorList>
    </citation>
    <scope>NUCLEOTIDE SEQUENCE [LARGE SCALE GENOMIC DNA]</scope>
    <source>
        <strain evidence="2 3">DSM 41480</strain>
    </source>
</reference>
<dbReference type="GeneID" id="91570537"/>
<protein>
    <submittedName>
        <fullName evidence="2">Uncharacterized protein</fullName>
    </submittedName>
</protein>
<evidence type="ECO:0000313" key="3">
    <source>
        <dbReference type="Proteomes" id="UP001519291"/>
    </source>
</evidence>
<accession>A0ABS4Y5Y5</accession>
<sequence>MTGTTSEPTIAPQQALLPARLVLAGPDTGLRRTDGAWWPRSHDLAGELPALLMALNARWGRITRITVDSGMWPVSPRRMTLAGRMVHLSRCGTPAGRHKICLLSYGVGRCDLLVVPPESPPDEARHLMDEARDMPSSPKSPR</sequence>
<dbReference type="EMBL" id="JAGIOH010000001">
    <property type="protein sequence ID" value="MBP2404191.1"/>
    <property type="molecule type" value="Genomic_DNA"/>
</dbReference>
<name>A0ABS4Y5Y5_9ACTN</name>
<dbReference type="Proteomes" id="UP001519291">
    <property type="component" value="Unassembled WGS sequence"/>
</dbReference>
<dbReference type="RefSeq" id="WP_130878393.1">
    <property type="nucleotide sequence ID" value="NZ_JAGIOH010000001.1"/>
</dbReference>
<comment type="caution">
    <text evidence="2">The sequence shown here is derived from an EMBL/GenBank/DDBJ whole genome shotgun (WGS) entry which is preliminary data.</text>
</comment>
<evidence type="ECO:0000256" key="1">
    <source>
        <dbReference type="SAM" id="MobiDB-lite"/>
    </source>
</evidence>